<evidence type="ECO:0000256" key="1">
    <source>
        <dbReference type="ARBA" id="ARBA00011055"/>
    </source>
</evidence>
<dbReference type="SFLD" id="SFLDS00019">
    <property type="entry name" value="Glutathione_Transferase_(cytos"/>
    <property type="match status" value="1"/>
</dbReference>
<dbReference type="PRINTS" id="PR01266">
    <property type="entry name" value="GSTRNSFRASEA"/>
</dbReference>
<dbReference type="PANTHER" id="PTHR11571:SF230">
    <property type="entry name" value="GLUTATHIONE TRANSFERASE"/>
    <property type="match status" value="1"/>
</dbReference>
<dbReference type="GO" id="GO:0004364">
    <property type="term" value="F:glutathione transferase activity"/>
    <property type="evidence" value="ECO:0007669"/>
    <property type="project" value="InterPro"/>
</dbReference>
<reference evidence="4" key="1">
    <citation type="submission" date="2021-10" db="EMBL/GenBank/DDBJ databases">
        <title>Tropical sea cucumber genome reveals ecological adaptation and Cuvierian tubules defense mechanism.</title>
        <authorList>
            <person name="Chen T."/>
        </authorList>
    </citation>
    <scope>NUCLEOTIDE SEQUENCE</scope>
    <source>
        <strain evidence="4">Nanhai2018</strain>
        <tissue evidence="4">Muscle</tissue>
    </source>
</reference>
<dbReference type="PROSITE" id="PS50405">
    <property type="entry name" value="GST_CTER"/>
    <property type="match status" value="1"/>
</dbReference>
<accession>A0A9Q1C1N9</accession>
<dbReference type="Pfam" id="PF14497">
    <property type="entry name" value="GST_C_3"/>
    <property type="match status" value="1"/>
</dbReference>
<proteinExistence type="inferred from homology"/>
<dbReference type="InterPro" id="IPR004046">
    <property type="entry name" value="GST_C"/>
</dbReference>
<dbReference type="AlphaFoldDB" id="A0A9Q1C1N9"/>
<evidence type="ECO:0000259" key="2">
    <source>
        <dbReference type="PROSITE" id="PS50404"/>
    </source>
</evidence>
<evidence type="ECO:0000313" key="4">
    <source>
        <dbReference type="EMBL" id="KAJ8036805.1"/>
    </source>
</evidence>
<feature type="domain" description="GST C-terminal" evidence="3">
    <location>
        <begin position="85"/>
        <end position="210"/>
    </location>
</feature>
<dbReference type="InterPro" id="IPR040079">
    <property type="entry name" value="Glutathione_S-Trfase"/>
</dbReference>
<protein>
    <submittedName>
        <fullName evidence="4">Glutathione S-transferase A4</fullName>
    </submittedName>
</protein>
<comment type="similarity">
    <text evidence="1">Belongs to the GST superfamily. Alpha family.</text>
</comment>
<gene>
    <name evidence="4" type="ORF">HOLleu_17444</name>
</gene>
<dbReference type="EMBL" id="JAIZAY010000008">
    <property type="protein sequence ID" value="KAJ8036805.1"/>
    <property type="molecule type" value="Genomic_DNA"/>
</dbReference>
<dbReference type="InterPro" id="IPR004045">
    <property type="entry name" value="Glutathione_S-Trfase_N"/>
</dbReference>
<dbReference type="InterPro" id="IPR050213">
    <property type="entry name" value="GST_superfamily"/>
</dbReference>
<dbReference type="PANTHER" id="PTHR11571">
    <property type="entry name" value="GLUTATHIONE S-TRANSFERASE"/>
    <property type="match status" value="1"/>
</dbReference>
<sequence>MSETPKLTYVRGRGLAEPSRLIFAVKSIEIKEEYINTKDEFTKLKATGKLMFQQIPLLEMDGLCLVESTAQANYLGHKYDMLGGTDKERGRVQMLFCGAKSFGSSCAPVWTFYEPDKKEEMVKAAINSAKTRYLPAFEKAFEDNGTGFLVGSSPTIADCALYDILSYFEMPEYGDLLAESPHCKAFLTKFASIPGVKEYLSSSKRSPPPDDEYATRVKAALYQ</sequence>
<evidence type="ECO:0000259" key="3">
    <source>
        <dbReference type="PROSITE" id="PS50405"/>
    </source>
</evidence>
<dbReference type="SFLD" id="SFLDG00363">
    <property type="entry name" value="AMPS_(cytGST):_Alpha-__Mu-__Pi"/>
    <property type="match status" value="1"/>
</dbReference>
<dbReference type="SUPFAM" id="SSF52833">
    <property type="entry name" value="Thioredoxin-like"/>
    <property type="match status" value="1"/>
</dbReference>
<dbReference type="GO" id="GO:0006749">
    <property type="term" value="P:glutathione metabolic process"/>
    <property type="evidence" value="ECO:0007669"/>
    <property type="project" value="TreeGrafter"/>
</dbReference>
<dbReference type="OrthoDB" id="414243at2759"/>
<dbReference type="Pfam" id="PF02798">
    <property type="entry name" value="GST_N"/>
    <property type="match status" value="1"/>
</dbReference>
<dbReference type="PROSITE" id="PS50404">
    <property type="entry name" value="GST_NTER"/>
    <property type="match status" value="1"/>
</dbReference>
<dbReference type="SFLD" id="SFLDG01205">
    <property type="entry name" value="AMPS.1"/>
    <property type="match status" value="1"/>
</dbReference>
<dbReference type="InterPro" id="IPR036249">
    <property type="entry name" value="Thioredoxin-like_sf"/>
</dbReference>
<name>A0A9Q1C1N9_HOLLE</name>
<dbReference type="InterPro" id="IPR036282">
    <property type="entry name" value="Glutathione-S-Trfase_C_sf"/>
</dbReference>
<dbReference type="InterPro" id="IPR003080">
    <property type="entry name" value="GST_alpha"/>
</dbReference>
<dbReference type="Gene3D" id="3.40.30.10">
    <property type="entry name" value="Glutaredoxin"/>
    <property type="match status" value="1"/>
</dbReference>
<feature type="domain" description="GST N-terminal" evidence="2">
    <location>
        <begin position="3"/>
        <end position="83"/>
    </location>
</feature>
<keyword evidence="5" id="KW-1185">Reference proteome</keyword>
<dbReference type="Proteomes" id="UP001152320">
    <property type="component" value="Chromosome 8"/>
</dbReference>
<evidence type="ECO:0000313" key="5">
    <source>
        <dbReference type="Proteomes" id="UP001152320"/>
    </source>
</evidence>
<comment type="caution">
    <text evidence="4">The sequence shown here is derived from an EMBL/GenBank/DDBJ whole genome shotgun (WGS) entry which is preliminary data.</text>
</comment>
<dbReference type="SUPFAM" id="SSF47616">
    <property type="entry name" value="GST C-terminal domain-like"/>
    <property type="match status" value="1"/>
</dbReference>
<dbReference type="InterPro" id="IPR010987">
    <property type="entry name" value="Glutathione-S-Trfase_C-like"/>
</dbReference>
<dbReference type="Gene3D" id="1.20.1050.10">
    <property type="match status" value="1"/>
</dbReference>
<organism evidence="4 5">
    <name type="scientific">Holothuria leucospilota</name>
    <name type="common">Black long sea cucumber</name>
    <name type="synonym">Mertensiothuria leucospilota</name>
    <dbReference type="NCBI Taxonomy" id="206669"/>
    <lineage>
        <taxon>Eukaryota</taxon>
        <taxon>Metazoa</taxon>
        <taxon>Echinodermata</taxon>
        <taxon>Eleutherozoa</taxon>
        <taxon>Echinozoa</taxon>
        <taxon>Holothuroidea</taxon>
        <taxon>Aspidochirotacea</taxon>
        <taxon>Aspidochirotida</taxon>
        <taxon>Holothuriidae</taxon>
        <taxon>Holothuria</taxon>
    </lineage>
</organism>